<comment type="similarity">
    <text evidence="3 9">Belongs to the TenA family.</text>
</comment>
<feature type="domain" description="Thiaminase-2/PQQC" evidence="10">
    <location>
        <begin position="10"/>
        <end position="215"/>
    </location>
</feature>
<proteinExistence type="inferred from homology"/>
<dbReference type="PIRSF" id="PIRSF003170">
    <property type="entry name" value="Pet18p"/>
    <property type="match status" value="1"/>
</dbReference>
<evidence type="ECO:0000256" key="6">
    <source>
        <dbReference type="ARBA" id="ARBA00013647"/>
    </source>
</evidence>
<dbReference type="InterPro" id="IPR004305">
    <property type="entry name" value="Thiaminase-2/PQQC"/>
</dbReference>
<dbReference type="InterPro" id="IPR016084">
    <property type="entry name" value="Haem_Oase-like_multi-hlx"/>
</dbReference>
<accession>A0ABU8SML9</accession>
<evidence type="ECO:0000256" key="2">
    <source>
        <dbReference type="ARBA" id="ARBA00004948"/>
    </source>
</evidence>
<evidence type="ECO:0000313" key="12">
    <source>
        <dbReference type="Proteomes" id="UP001370590"/>
    </source>
</evidence>
<dbReference type="EMBL" id="JAWMWH010000003">
    <property type="protein sequence ID" value="MEJ6401160.1"/>
    <property type="molecule type" value="Genomic_DNA"/>
</dbReference>
<evidence type="ECO:0000256" key="1">
    <source>
        <dbReference type="ARBA" id="ARBA00001881"/>
    </source>
</evidence>
<name>A0ABU8SML9_9LACO</name>
<comment type="catalytic activity">
    <reaction evidence="8 9">
        <text>thiamine + H2O = 5-(2-hydroxyethyl)-4-methylthiazole + 4-amino-5-hydroxymethyl-2-methylpyrimidine + H(+)</text>
        <dbReference type="Rhea" id="RHEA:17509"/>
        <dbReference type="ChEBI" id="CHEBI:15377"/>
        <dbReference type="ChEBI" id="CHEBI:15378"/>
        <dbReference type="ChEBI" id="CHEBI:16892"/>
        <dbReference type="ChEBI" id="CHEBI:17957"/>
        <dbReference type="ChEBI" id="CHEBI:18385"/>
        <dbReference type="EC" id="3.5.99.2"/>
    </reaction>
</comment>
<organism evidence="11 12">
    <name type="scientific">Nicoliella lavandulae</name>
    <dbReference type="NCBI Taxonomy" id="3082954"/>
    <lineage>
        <taxon>Bacteria</taxon>
        <taxon>Bacillati</taxon>
        <taxon>Bacillota</taxon>
        <taxon>Bacilli</taxon>
        <taxon>Lactobacillales</taxon>
        <taxon>Lactobacillaceae</taxon>
        <taxon>Nicoliella</taxon>
    </lineage>
</organism>
<dbReference type="Pfam" id="PF03070">
    <property type="entry name" value="TENA_THI-4"/>
    <property type="match status" value="1"/>
</dbReference>
<evidence type="ECO:0000313" key="11">
    <source>
        <dbReference type="EMBL" id="MEJ6401160.1"/>
    </source>
</evidence>
<comment type="function">
    <text evidence="9">Catalyzes an amino-pyrimidine hydrolysis reaction at the C5' of the pyrimidine moiety of thiamine compounds, a reaction that is part of a thiamine salvage pathway. Thus, catalyzes the conversion of 4-amino-5-aminomethyl-2-methylpyrimidine to 4-amino-5-hydroxymethyl-2-methylpyrimidine (HMP).</text>
</comment>
<dbReference type="InterPro" id="IPR050967">
    <property type="entry name" value="Thiamine_Salvage_TenA"/>
</dbReference>
<comment type="subunit">
    <text evidence="4">Homotetramer.</text>
</comment>
<keyword evidence="9" id="KW-0378">Hydrolase</keyword>
<dbReference type="RefSeq" id="WP_339961002.1">
    <property type="nucleotide sequence ID" value="NZ_JAWMWH010000003.1"/>
</dbReference>
<dbReference type="PANTHER" id="PTHR43198">
    <property type="entry name" value="BIFUNCTIONAL TH2 PROTEIN"/>
    <property type="match status" value="1"/>
</dbReference>
<dbReference type="Proteomes" id="UP001370590">
    <property type="component" value="Unassembled WGS sequence"/>
</dbReference>
<evidence type="ECO:0000256" key="4">
    <source>
        <dbReference type="ARBA" id="ARBA00011881"/>
    </source>
</evidence>
<sequence>MQFSDQLITELKPVWQANHNHPFVKELAAGTLPVSKFKFYMVQDYLYLIDYAKLFALGAAKANDLAVEAKFAELLSETLNTEMALHRQYAQQFDISEAELTNAEPTPTTLSYTNYMLSVAQSGGLDKVLVALLPCMWSYNQIGKQLVGTPGANHPLYANWVEMYSDDDYTALTDWTIGLLNQVAAGKNEFEIKELTNIFLNTTRYEYLFWTMAYDHQTWPTIK</sequence>
<comment type="pathway">
    <text evidence="2 9">Cofactor biosynthesis; thiamine diphosphate biosynthesis.</text>
</comment>
<dbReference type="CDD" id="cd19366">
    <property type="entry name" value="TenA_C_BhTenA-like"/>
    <property type="match status" value="1"/>
</dbReference>
<evidence type="ECO:0000256" key="5">
    <source>
        <dbReference type="ARBA" id="ARBA00012684"/>
    </source>
</evidence>
<reference evidence="11 12" key="1">
    <citation type="submission" date="2023-10" db="EMBL/GenBank/DDBJ databases">
        <title>Nicoliella lavandulae sp. nov. isolated from Lavandula angustifolia flowers.</title>
        <authorList>
            <person name="Alcantara C."/>
            <person name="Zuniga M."/>
            <person name="Landete J.M."/>
            <person name="Monedero V."/>
        </authorList>
    </citation>
    <scope>NUCLEOTIDE SEQUENCE [LARGE SCALE GENOMIC DNA]</scope>
    <source>
        <strain evidence="11 12">Es01</strain>
    </source>
</reference>
<evidence type="ECO:0000256" key="3">
    <source>
        <dbReference type="ARBA" id="ARBA00010264"/>
    </source>
</evidence>
<comment type="caution">
    <text evidence="11">The sequence shown here is derived from an EMBL/GenBank/DDBJ whole genome shotgun (WGS) entry which is preliminary data.</text>
</comment>
<dbReference type="NCBIfam" id="TIGR04306">
    <property type="entry name" value="salvage_TenA"/>
    <property type="match status" value="1"/>
</dbReference>
<dbReference type="EC" id="3.5.99.2" evidence="5 9"/>
<gene>
    <name evidence="11" type="primary">tenA</name>
    <name evidence="11" type="ORF">R4146_08425</name>
</gene>
<evidence type="ECO:0000256" key="7">
    <source>
        <dbReference type="ARBA" id="ARBA00022977"/>
    </source>
</evidence>
<comment type="catalytic activity">
    <reaction evidence="1 9">
        <text>4-amino-5-aminomethyl-2-methylpyrimidine + H2O = 4-amino-5-hydroxymethyl-2-methylpyrimidine + NH4(+)</text>
        <dbReference type="Rhea" id="RHEA:31799"/>
        <dbReference type="ChEBI" id="CHEBI:15377"/>
        <dbReference type="ChEBI" id="CHEBI:16892"/>
        <dbReference type="ChEBI" id="CHEBI:28938"/>
        <dbReference type="ChEBI" id="CHEBI:63416"/>
        <dbReference type="EC" id="3.5.99.2"/>
    </reaction>
</comment>
<dbReference type="PANTHER" id="PTHR43198:SF2">
    <property type="entry name" value="SI:CH1073-67J19.1-RELATED"/>
    <property type="match status" value="1"/>
</dbReference>
<keyword evidence="12" id="KW-1185">Reference proteome</keyword>
<protein>
    <recommendedName>
        <fullName evidence="6 9">Aminopyrimidine aminohydrolase</fullName>
        <ecNumber evidence="5 9">3.5.99.2</ecNumber>
    </recommendedName>
</protein>
<evidence type="ECO:0000256" key="8">
    <source>
        <dbReference type="ARBA" id="ARBA00048337"/>
    </source>
</evidence>
<dbReference type="SUPFAM" id="SSF48613">
    <property type="entry name" value="Heme oxygenase-like"/>
    <property type="match status" value="1"/>
</dbReference>
<evidence type="ECO:0000256" key="9">
    <source>
        <dbReference type="PIRNR" id="PIRNR003170"/>
    </source>
</evidence>
<evidence type="ECO:0000259" key="10">
    <source>
        <dbReference type="Pfam" id="PF03070"/>
    </source>
</evidence>
<dbReference type="Gene3D" id="1.20.910.10">
    <property type="entry name" value="Heme oxygenase-like"/>
    <property type="match status" value="1"/>
</dbReference>
<keyword evidence="7 9" id="KW-0784">Thiamine biosynthesis</keyword>
<dbReference type="InterPro" id="IPR026285">
    <property type="entry name" value="TenA_E"/>
</dbReference>
<dbReference type="InterPro" id="IPR027574">
    <property type="entry name" value="Thiaminase_II"/>
</dbReference>